<evidence type="ECO:0000256" key="1">
    <source>
        <dbReference type="SAM" id="MobiDB-lite"/>
    </source>
</evidence>
<dbReference type="Pfam" id="PF03432">
    <property type="entry name" value="Relaxase"/>
    <property type="match status" value="1"/>
</dbReference>
<proteinExistence type="predicted"/>
<protein>
    <submittedName>
        <fullName evidence="3">Relaxase/mobilization nuclease domain-containing protein</fullName>
    </submittedName>
</protein>
<dbReference type="InterPro" id="IPR005094">
    <property type="entry name" value="Endonuclease_MobA/VirD2"/>
</dbReference>
<name>A0AAE3E8N5_9FIRM</name>
<dbReference type="RefSeq" id="WP_205490168.1">
    <property type="nucleotide sequence ID" value="NZ_JAJEQR010000002.1"/>
</dbReference>
<accession>A0AAE3E8N5</accession>
<feature type="domain" description="MobA/VirD2-like nuclease" evidence="2">
    <location>
        <begin position="47"/>
        <end position="175"/>
    </location>
</feature>
<evidence type="ECO:0000313" key="4">
    <source>
        <dbReference type="Proteomes" id="UP001198182"/>
    </source>
</evidence>
<dbReference type="EMBL" id="JAJEQR010000002">
    <property type="protein sequence ID" value="MCC2229516.1"/>
    <property type="molecule type" value="Genomic_DNA"/>
</dbReference>
<gene>
    <name evidence="3" type="ORF">LKD81_00685</name>
</gene>
<dbReference type="AlphaFoldDB" id="A0AAE3E8N5"/>
<feature type="region of interest" description="Disordered" evidence="1">
    <location>
        <begin position="442"/>
        <end position="462"/>
    </location>
</feature>
<comment type="caution">
    <text evidence="3">The sequence shown here is derived from an EMBL/GenBank/DDBJ whole genome shotgun (WGS) entry which is preliminary data.</text>
</comment>
<dbReference type="Proteomes" id="UP001198182">
    <property type="component" value="Unassembled WGS sequence"/>
</dbReference>
<organism evidence="3 4">
    <name type="scientific">Hominifimenecus microfluidus</name>
    <dbReference type="NCBI Taxonomy" id="2885348"/>
    <lineage>
        <taxon>Bacteria</taxon>
        <taxon>Bacillati</taxon>
        <taxon>Bacillota</taxon>
        <taxon>Clostridia</taxon>
        <taxon>Lachnospirales</taxon>
        <taxon>Lachnospiraceae</taxon>
        <taxon>Hominifimenecus</taxon>
    </lineage>
</organism>
<reference evidence="3" key="1">
    <citation type="submission" date="2021-10" db="EMBL/GenBank/DDBJ databases">
        <title>Anaerobic single-cell dispensing facilitates the cultivation of human gut bacteria.</title>
        <authorList>
            <person name="Afrizal A."/>
        </authorList>
    </citation>
    <scope>NUCLEOTIDE SEQUENCE</scope>
    <source>
        <strain evidence="3">CLA-AA-H215</strain>
    </source>
</reference>
<evidence type="ECO:0000259" key="2">
    <source>
        <dbReference type="Pfam" id="PF03432"/>
    </source>
</evidence>
<keyword evidence="4" id="KW-1185">Reference proteome</keyword>
<evidence type="ECO:0000313" key="3">
    <source>
        <dbReference type="EMBL" id="MCC2229516.1"/>
    </source>
</evidence>
<sequence length="462" mass="54113">MAVSKLWPVTVRLATVLDYASNPEKTTKSKSKYSNADYQALRDVVAYAKDGEKTERELFCEGIHCNPQTAREQFITVKEQFDKPDGIQAYHGYLSFEETDITPELAQQVGMAFAERMWGDRFQVLVTTHLNTEHLHCHFVVNSVSFRDGKRLQNKEKAWWYFRHIADEVCLEHGLSVVQNPEAYQSPRILTQKDKAGMPTRYNLARTALDEAIAMSHNLRQLEYHLSEMGYTLGSNPKRKYWTIRGKGDERPIRLHRLGEEYTKERITQRLIENRDNIDFEPFQPKTYRPKQYRLRTRSDRIGKVGGLYGLYLYYCYRLGYLPKYKAGQQNHARVHYLFKEDLMKIDELTKQVTLLGKHHIGTDEQLFSYQHSVEEQIKTLTAGRTHLRNEIRKVNITDAELSQAKASISLLSEKLKELRKEVKLCQDIAARSKVIEEKVDAVRAEEEKSKRKENRNYEQRR</sequence>